<name>A0A820PQN4_9BILA</name>
<comment type="caution">
    <text evidence="1">The sequence shown here is derived from an EMBL/GenBank/DDBJ whole genome shotgun (WGS) entry which is preliminary data.</text>
</comment>
<feature type="non-terminal residue" evidence="1">
    <location>
        <position position="1"/>
    </location>
</feature>
<accession>A0A820PQN4</accession>
<proteinExistence type="predicted"/>
<dbReference type="Proteomes" id="UP000663844">
    <property type="component" value="Unassembled WGS sequence"/>
</dbReference>
<reference evidence="1" key="1">
    <citation type="submission" date="2021-02" db="EMBL/GenBank/DDBJ databases">
        <authorList>
            <person name="Nowell W R."/>
        </authorList>
    </citation>
    <scope>NUCLEOTIDE SEQUENCE</scope>
</reference>
<evidence type="ECO:0000313" key="1">
    <source>
        <dbReference type="EMBL" id="CAF4410081.1"/>
    </source>
</evidence>
<evidence type="ECO:0000313" key="2">
    <source>
        <dbReference type="Proteomes" id="UP000663844"/>
    </source>
</evidence>
<dbReference type="AlphaFoldDB" id="A0A820PQN4"/>
<gene>
    <name evidence="1" type="ORF">OXD698_LOCUS51980</name>
</gene>
<dbReference type="EMBL" id="CAJOAZ010027467">
    <property type="protein sequence ID" value="CAF4410081.1"/>
    <property type="molecule type" value="Genomic_DNA"/>
</dbReference>
<organism evidence="1 2">
    <name type="scientific">Adineta steineri</name>
    <dbReference type="NCBI Taxonomy" id="433720"/>
    <lineage>
        <taxon>Eukaryota</taxon>
        <taxon>Metazoa</taxon>
        <taxon>Spiralia</taxon>
        <taxon>Gnathifera</taxon>
        <taxon>Rotifera</taxon>
        <taxon>Eurotatoria</taxon>
        <taxon>Bdelloidea</taxon>
        <taxon>Adinetida</taxon>
        <taxon>Adinetidae</taxon>
        <taxon>Adineta</taxon>
    </lineage>
</organism>
<sequence>TSDLIHSLIVRVDQSGKLRNI</sequence>
<protein>
    <submittedName>
        <fullName evidence="1">Uncharacterized protein</fullName>
    </submittedName>
</protein>